<evidence type="ECO:0000313" key="2">
    <source>
        <dbReference type="Proteomes" id="UP000717624"/>
    </source>
</evidence>
<reference evidence="1" key="1">
    <citation type="submission" date="2021-01" db="EMBL/GenBank/DDBJ databases">
        <title>Genomic Encyclopedia of Type Strains, Phase IV (KMG-IV): sequencing the most valuable type-strain genomes for metagenomic binning, comparative biology and taxonomic classification.</title>
        <authorList>
            <person name="Goeker M."/>
        </authorList>
    </citation>
    <scope>NUCLEOTIDE SEQUENCE</scope>
    <source>
        <strain evidence="1">DSM 25523</strain>
    </source>
</reference>
<gene>
    <name evidence="1" type="ORF">JOD01_001028</name>
</gene>
<dbReference type="RefSeq" id="WP_204517145.1">
    <property type="nucleotide sequence ID" value="NZ_BAABIN010000015.1"/>
</dbReference>
<proteinExistence type="predicted"/>
<keyword evidence="2" id="KW-1185">Reference proteome</keyword>
<name>A0A938XXD0_9BACL</name>
<dbReference type="Proteomes" id="UP000717624">
    <property type="component" value="Unassembled WGS sequence"/>
</dbReference>
<comment type="caution">
    <text evidence="1">The sequence shown here is derived from an EMBL/GenBank/DDBJ whole genome shotgun (WGS) entry which is preliminary data.</text>
</comment>
<dbReference type="InterPro" id="IPR020256">
    <property type="entry name" value="Spore_coat_CotJA"/>
</dbReference>
<sequence length="71" mass="8078">MGYQYPGLGYDQGYMPPYGPGVSGYQRHVYPPIHVPPAKAFPPDPYIDQFPLPEALQTGTLFRWLYDPYGK</sequence>
<accession>A0A938XXD0</accession>
<protein>
    <recommendedName>
        <fullName evidence="3">Spore coat protein</fullName>
    </recommendedName>
</protein>
<evidence type="ECO:0008006" key="3">
    <source>
        <dbReference type="Google" id="ProtNLM"/>
    </source>
</evidence>
<dbReference type="Pfam" id="PF11007">
    <property type="entry name" value="CotJA"/>
    <property type="match status" value="1"/>
</dbReference>
<evidence type="ECO:0000313" key="1">
    <source>
        <dbReference type="EMBL" id="MBM7589430.1"/>
    </source>
</evidence>
<organism evidence="1 2">
    <name type="scientific">Brevibacillus fulvus</name>
    <dbReference type="NCBI Taxonomy" id="1125967"/>
    <lineage>
        <taxon>Bacteria</taxon>
        <taxon>Bacillati</taxon>
        <taxon>Bacillota</taxon>
        <taxon>Bacilli</taxon>
        <taxon>Bacillales</taxon>
        <taxon>Paenibacillaceae</taxon>
        <taxon>Brevibacillus</taxon>
    </lineage>
</organism>
<dbReference type="AlphaFoldDB" id="A0A938XXD0"/>
<dbReference type="EMBL" id="JAFBEB010000002">
    <property type="protein sequence ID" value="MBM7589430.1"/>
    <property type="molecule type" value="Genomic_DNA"/>
</dbReference>